<evidence type="ECO:0000313" key="2">
    <source>
        <dbReference type="EMBL" id="CAB4807404.1"/>
    </source>
</evidence>
<dbReference type="EMBL" id="CAFAAM010000117">
    <property type="protein sequence ID" value="CAB4807404.1"/>
    <property type="molecule type" value="Genomic_DNA"/>
</dbReference>
<sequence length="169" mass="17889">MAYSGVQMMTAAAPSEVAQMSRRRSGSETIGEPAKSSSVNSLRKRAFGFATPAFEFFTFTRAKSSTVSPNTSMRRRALSAKNAGFVAPSKWKRCQSGSSLRSPPTGAKKPLGVVSAPITMATSAKPARICARADCMACAPEAHAAYEEEICAPVQPIAWENVEPATKPG</sequence>
<dbReference type="AlphaFoldDB" id="A0A6J6YGV4"/>
<feature type="region of interest" description="Disordered" evidence="1">
    <location>
        <begin position="1"/>
        <end position="37"/>
    </location>
</feature>
<accession>A0A6J6YGV4</accession>
<organism evidence="2">
    <name type="scientific">freshwater metagenome</name>
    <dbReference type="NCBI Taxonomy" id="449393"/>
    <lineage>
        <taxon>unclassified sequences</taxon>
        <taxon>metagenomes</taxon>
        <taxon>ecological metagenomes</taxon>
    </lineage>
</organism>
<name>A0A6J6YGV4_9ZZZZ</name>
<protein>
    <submittedName>
        <fullName evidence="2">Unannotated protein</fullName>
    </submittedName>
</protein>
<evidence type="ECO:0000256" key="1">
    <source>
        <dbReference type="SAM" id="MobiDB-lite"/>
    </source>
</evidence>
<reference evidence="2" key="1">
    <citation type="submission" date="2020-05" db="EMBL/GenBank/DDBJ databases">
        <authorList>
            <person name="Chiriac C."/>
            <person name="Salcher M."/>
            <person name="Ghai R."/>
            <person name="Kavagutti S V."/>
        </authorList>
    </citation>
    <scope>NUCLEOTIDE SEQUENCE</scope>
</reference>
<proteinExistence type="predicted"/>
<gene>
    <name evidence="2" type="ORF">UFOPK3010_00939</name>
</gene>